<dbReference type="InterPro" id="IPR043131">
    <property type="entry name" value="BCAT-like_N"/>
</dbReference>
<evidence type="ECO:0000313" key="16">
    <source>
        <dbReference type="EMBL" id="MDQ0458073.1"/>
    </source>
</evidence>
<dbReference type="InterPro" id="IPR001544">
    <property type="entry name" value="Aminotrans_IV"/>
</dbReference>
<evidence type="ECO:0000256" key="11">
    <source>
        <dbReference type="ARBA" id="ARBA00048212"/>
    </source>
</evidence>
<name>A0ABU0III3_9HYPH</name>
<dbReference type="PANTHER" id="PTHR42743">
    <property type="entry name" value="AMINO-ACID AMINOTRANSFERASE"/>
    <property type="match status" value="1"/>
</dbReference>
<dbReference type="InterPro" id="IPR018300">
    <property type="entry name" value="Aminotrans_IV_CS"/>
</dbReference>
<evidence type="ECO:0000256" key="4">
    <source>
        <dbReference type="ARBA" id="ARBA00004931"/>
    </source>
</evidence>
<dbReference type="NCBIfam" id="NF005729">
    <property type="entry name" value="PRK07546.1-3"/>
    <property type="match status" value="1"/>
</dbReference>
<comment type="catalytic activity">
    <reaction evidence="12">
        <text>L-isoleucine + 2-oxoglutarate = (S)-3-methyl-2-oxopentanoate + L-glutamate</text>
        <dbReference type="Rhea" id="RHEA:24801"/>
        <dbReference type="ChEBI" id="CHEBI:16810"/>
        <dbReference type="ChEBI" id="CHEBI:29985"/>
        <dbReference type="ChEBI" id="CHEBI:35146"/>
        <dbReference type="ChEBI" id="CHEBI:58045"/>
        <dbReference type="EC" id="2.6.1.42"/>
    </reaction>
</comment>
<dbReference type="NCBIfam" id="NF005731">
    <property type="entry name" value="PRK07546.1-5"/>
    <property type="match status" value="1"/>
</dbReference>
<keyword evidence="10" id="KW-0100">Branched-chain amino acid biosynthesis</keyword>
<comment type="catalytic activity">
    <reaction evidence="13">
        <text>L-leucine + 2-oxoglutarate = 4-methyl-2-oxopentanoate + L-glutamate</text>
        <dbReference type="Rhea" id="RHEA:18321"/>
        <dbReference type="ChEBI" id="CHEBI:16810"/>
        <dbReference type="ChEBI" id="CHEBI:17865"/>
        <dbReference type="ChEBI" id="CHEBI:29985"/>
        <dbReference type="ChEBI" id="CHEBI:57427"/>
        <dbReference type="EC" id="2.6.1.42"/>
    </reaction>
</comment>
<dbReference type="Proteomes" id="UP001235269">
    <property type="component" value="Unassembled WGS sequence"/>
</dbReference>
<protein>
    <recommendedName>
        <fullName evidence="8">Probable branched-chain-amino-acid aminotransferase</fullName>
        <ecNumber evidence="7">2.6.1.42</ecNumber>
    </recommendedName>
</protein>
<comment type="catalytic activity">
    <reaction evidence="11">
        <text>L-valine + 2-oxoglutarate = 3-methyl-2-oxobutanoate + L-glutamate</text>
        <dbReference type="Rhea" id="RHEA:24813"/>
        <dbReference type="ChEBI" id="CHEBI:11851"/>
        <dbReference type="ChEBI" id="CHEBI:16810"/>
        <dbReference type="ChEBI" id="CHEBI:29985"/>
        <dbReference type="ChEBI" id="CHEBI:57762"/>
        <dbReference type="EC" id="2.6.1.42"/>
    </reaction>
</comment>
<evidence type="ECO:0000256" key="7">
    <source>
        <dbReference type="ARBA" id="ARBA00013053"/>
    </source>
</evidence>
<evidence type="ECO:0000256" key="1">
    <source>
        <dbReference type="ARBA" id="ARBA00001933"/>
    </source>
</evidence>
<dbReference type="SUPFAM" id="SSF56752">
    <property type="entry name" value="D-aminoacid aminotransferase-like PLP-dependent enzymes"/>
    <property type="match status" value="1"/>
</dbReference>
<dbReference type="GO" id="GO:0008696">
    <property type="term" value="F:4-amino-4-deoxychorismate lyase activity"/>
    <property type="evidence" value="ECO:0007669"/>
    <property type="project" value="UniProtKB-EC"/>
</dbReference>
<comment type="pathway">
    <text evidence="4">Amino-acid biosynthesis; L-valine biosynthesis; L-valine from pyruvate: step 4/4.</text>
</comment>
<evidence type="ECO:0000313" key="17">
    <source>
        <dbReference type="Proteomes" id="UP001235269"/>
    </source>
</evidence>
<accession>A0ABU0III3</accession>
<evidence type="ECO:0000256" key="10">
    <source>
        <dbReference type="ARBA" id="ARBA00023304"/>
    </source>
</evidence>
<evidence type="ECO:0000256" key="12">
    <source>
        <dbReference type="ARBA" id="ARBA00048798"/>
    </source>
</evidence>
<dbReference type="InterPro" id="IPR043132">
    <property type="entry name" value="BCAT-like_C"/>
</dbReference>
<dbReference type="EC" id="2.6.1.42" evidence="7"/>
<organism evidence="16 17">
    <name type="scientific">Rhizobium paknamense</name>
    <dbReference type="NCBI Taxonomy" id="1206817"/>
    <lineage>
        <taxon>Bacteria</taxon>
        <taxon>Pseudomonadati</taxon>
        <taxon>Pseudomonadota</taxon>
        <taxon>Alphaproteobacteria</taxon>
        <taxon>Hyphomicrobiales</taxon>
        <taxon>Rhizobiaceae</taxon>
        <taxon>Rhizobium/Agrobacterium group</taxon>
        <taxon>Rhizobium</taxon>
    </lineage>
</organism>
<evidence type="ECO:0000256" key="3">
    <source>
        <dbReference type="ARBA" id="ARBA00004824"/>
    </source>
</evidence>
<comment type="pathway">
    <text evidence="5">Amino-acid biosynthesis; L-leucine biosynthesis; L-leucine from 3-methyl-2-oxobutanoate: step 4/4.</text>
</comment>
<gene>
    <name evidence="16" type="ORF">QO005_004431</name>
</gene>
<dbReference type="Gene3D" id="3.30.470.10">
    <property type="match status" value="1"/>
</dbReference>
<evidence type="ECO:0000256" key="15">
    <source>
        <dbReference type="RuleBase" id="RU004516"/>
    </source>
</evidence>
<comment type="cofactor">
    <cofactor evidence="1 15">
        <name>pyridoxal 5'-phosphate</name>
        <dbReference type="ChEBI" id="CHEBI:597326"/>
    </cofactor>
</comment>
<keyword evidence="10" id="KW-0028">Amino-acid biosynthesis</keyword>
<keyword evidence="16" id="KW-0456">Lyase</keyword>
<evidence type="ECO:0000256" key="9">
    <source>
        <dbReference type="ARBA" id="ARBA00022898"/>
    </source>
</evidence>
<comment type="function">
    <text evidence="2">Acts on leucine, isoleucine and valine.</text>
</comment>
<dbReference type="PANTHER" id="PTHR42743:SF11">
    <property type="entry name" value="AMINODEOXYCHORISMATE LYASE"/>
    <property type="match status" value="1"/>
</dbReference>
<proteinExistence type="inferred from homology"/>
<keyword evidence="17" id="KW-1185">Reference proteome</keyword>
<evidence type="ECO:0000256" key="2">
    <source>
        <dbReference type="ARBA" id="ARBA00003109"/>
    </source>
</evidence>
<evidence type="ECO:0000256" key="8">
    <source>
        <dbReference type="ARBA" id="ARBA00014472"/>
    </source>
</evidence>
<evidence type="ECO:0000256" key="14">
    <source>
        <dbReference type="RuleBase" id="RU004106"/>
    </source>
</evidence>
<dbReference type="PROSITE" id="PS00770">
    <property type="entry name" value="AA_TRANSFER_CLASS_4"/>
    <property type="match status" value="1"/>
</dbReference>
<dbReference type="InterPro" id="IPR050571">
    <property type="entry name" value="Class-IV_PLP-Dep_Aminotrnsfr"/>
</dbReference>
<dbReference type="InterPro" id="IPR036038">
    <property type="entry name" value="Aminotransferase-like"/>
</dbReference>
<comment type="caution">
    <text evidence="16">The sequence shown here is derived from an EMBL/GenBank/DDBJ whole genome shotgun (WGS) entry which is preliminary data.</text>
</comment>
<dbReference type="EMBL" id="JAUSWH010000022">
    <property type="protein sequence ID" value="MDQ0458073.1"/>
    <property type="molecule type" value="Genomic_DNA"/>
</dbReference>
<sequence>MDFTLIETLRWEPGTGFMRLDQHMRRLSRSADALGFRQPVKADAALKEAVSGAETPLRIRLTMNFRGRVEVTATPFEPVAENTLWRIRIAEKTRLKSDDTLYRHKTSRREPYEAARAEFSPEAADEVLLLNERGEICEGTFTNVFVQAADGILITPPLTSGLLPGILRADLIRERKARSEVLKPENLHGRPLFVGNALRGLVRAELVETAQKAVA</sequence>
<dbReference type="Pfam" id="PF01063">
    <property type="entry name" value="Aminotran_4"/>
    <property type="match status" value="1"/>
</dbReference>
<keyword evidence="9 15" id="KW-0663">Pyridoxal phosphate</keyword>
<evidence type="ECO:0000256" key="6">
    <source>
        <dbReference type="ARBA" id="ARBA00009320"/>
    </source>
</evidence>
<comment type="similarity">
    <text evidence="6 14">Belongs to the class-IV pyridoxal-phosphate-dependent aminotransferase family.</text>
</comment>
<dbReference type="Gene3D" id="3.20.10.10">
    <property type="entry name" value="D-amino Acid Aminotransferase, subunit A, domain 2"/>
    <property type="match status" value="1"/>
</dbReference>
<comment type="pathway">
    <text evidence="3">Amino-acid biosynthesis; L-isoleucine biosynthesis; L-isoleucine from 2-oxobutanoate: step 4/4.</text>
</comment>
<reference evidence="16 17" key="1">
    <citation type="submission" date="2023-07" db="EMBL/GenBank/DDBJ databases">
        <title>Genomic Encyclopedia of Type Strains, Phase IV (KMG-IV): sequencing the most valuable type-strain genomes for metagenomic binning, comparative biology and taxonomic classification.</title>
        <authorList>
            <person name="Goeker M."/>
        </authorList>
    </citation>
    <scope>NUCLEOTIDE SEQUENCE [LARGE SCALE GENOMIC DNA]</scope>
    <source>
        <strain evidence="16 17">DSM 100301</strain>
    </source>
</reference>
<evidence type="ECO:0000256" key="13">
    <source>
        <dbReference type="ARBA" id="ARBA00049229"/>
    </source>
</evidence>
<dbReference type="RefSeq" id="WP_307160178.1">
    <property type="nucleotide sequence ID" value="NZ_JAUSWH010000022.1"/>
</dbReference>
<evidence type="ECO:0000256" key="5">
    <source>
        <dbReference type="ARBA" id="ARBA00005072"/>
    </source>
</evidence>